<accession>A0AAE6H2U8</accession>
<name>A0AAE6H2U8_9ABAC</name>
<evidence type="ECO:0000313" key="2">
    <source>
        <dbReference type="Proteomes" id="UP000831804"/>
    </source>
</evidence>
<sequence length="80" mass="8794">MSHAFDEQLREIGAAAIRLSAQLAEVPARVANELECMGVGDKKGTIREFLYRSECDSARRGAHNLALKINALIVNNNNIK</sequence>
<keyword evidence="2" id="KW-1185">Reference proteome</keyword>
<evidence type="ECO:0000313" key="1">
    <source>
        <dbReference type="EMBL" id="QDL56989.1"/>
    </source>
</evidence>
<organism evidence="1 2">
    <name type="scientific">Dione juno nucleopolyhedrovirus</name>
    <dbReference type="NCBI Taxonomy" id="2594175"/>
    <lineage>
        <taxon>Viruses</taxon>
        <taxon>Viruses incertae sedis</taxon>
        <taxon>Naldaviricetes</taxon>
        <taxon>Lefavirales</taxon>
        <taxon>Baculoviridae</taxon>
        <taxon>Alphabaculovirus</taxon>
        <taxon>Alphabaculovirus dijunonis</taxon>
    </lineage>
</organism>
<dbReference type="Proteomes" id="UP000831804">
    <property type="component" value="Segment"/>
</dbReference>
<dbReference type="KEGG" id="vg:80538242"/>
<protein>
    <submittedName>
        <fullName evidence="1">ETS</fullName>
    </submittedName>
</protein>
<dbReference type="GeneID" id="80538242"/>
<dbReference type="EMBL" id="MK558262">
    <property type="protein sequence ID" value="QDL56989.1"/>
    <property type="molecule type" value="Genomic_DNA"/>
</dbReference>
<gene>
    <name evidence="1" type="primary">ets</name>
    <name evidence="1" type="ORF">DijuNPV-ORF-111</name>
</gene>
<dbReference type="RefSeq" id="YP_010799863.1">
    <property type="nucleotide sequence ID" value="NC_076692.1"/>
</dbReference>
<reference evidence="1" key="1">
    <citation type="journal article" date="2019" name="Viruses">
        <title>A Nymphalid-Infecting Group I Alphabaculovirus Isolated from the Major Passion Fruit Caterpillar Pest Dione juno juno (Lepidoptera: Nymphalidae).</title>
        <authorList>
            <person name="Ribeiro B.M."/>
            <person name="Dos Santos E.R."/>
            <person name="Trentin L.B."/>
            <person name="da Silva L.A."/>
            <person name="de Melo F.L."/>
            <person name="Kitajima E.W."/>
            <person name="Ardisson-Araujo D.M.P."/>
        </authorList>
    </citation>
    <scope>NUCLEOTIDE SEQUENCE</scope>
    <source>
        <strain evidence="1">Araguari-MG</strain>
    </source>
</reference>
<proteinExistence type="predicted"/>